<evidence type="ECO:0000313" key="3">
    <source>
        <dbReference type="Proteomes" id="UP000199312"/>
    </source>
</evidence>
<keyword evidence="1" id="KW-0732">Signal</keyword>
<keyword evidence="3" id="KW-1185">Reference proteome</keyword>
<evidence type="ECO:0000256" key="1">
    <source>
        <dbReference type="SAM" id="SignalP"/>
    </source>
</evidence>
<dbReference type="EMBL" id="FOZP01000004">
    <property type="protein sequence ID" value="SFS51090.1"/>
    <property type="molecule type" value="Genomic_DNA"/>
</dbReference>
<feature type="signal peptide" evidence="1">
    <location>
        <begin position="1"/>
        <end position="22"/>
    </location>
</feature>
<gene>
    <name evidence="2" type="ORF">SAMN04488006_1719</name>
</gene>
<name>A0A1I6QFM5_9FLAO</name>
<evidence type="ECO:0008006" key="4">
    <source>
        <dbReference type="Google" id="ProtNLM"/>
    </source>
</evidence>
<dbReference type="AlphaFoldDB" id="A0A1I6QFM5"/>
<accession>A0A1I6QFM5</accession>
<dbReference type="OrthoDB" id="1190088at2"/>
<protein>
    <recommendedName>
        <fullName evidence="4">Curlin associated repeat-containing protein</fullName>
    </recommendedName>
</protein>
<organism evidence="2 3">
    <name type="scientific">Lutibacter maritimus</name>
    <dbReference type="NCBI Taxonomy" id="593133"/>
    <lineage>
        <taxon>Bacteria</taxon>
        <taxon>Pseudomonadati</taxon>
        <taxon>Bacteroidota</taxon>
        <taxon>Flavobacteriia</taxon>
        <taxon>Flavobacteriales</taxon>
        <taxon>Flavobacteriaceae</taxon>
        <taxon>Lutibacter</taxon>
    </lineage>
</organism>
<sequence length="147" mass="17074">MKYLLNIISLFFILISSITCFSQETNQNTFLINQYFQNLSVQDNTLFSQSTNYNNSNPFYSEVSIVQIGDYNTTNIKTKGGEKNVTQLGNQNNFDFITYYSNNYLNFEVQQFGLNNNLQIFGENSIINNIKILQFSNNKTITITNYR</sequence>
<evidence type="ECO:0000313" key="2">
    <source>
        <dbReference type="EMBL" id="SFS51090.1"/>
    </source>
</evidence>
<dbReference type="Proteomes" id="UP000199312">
    <property type="component" value="Unassembled WGS sequence"/>
</dbReference>
<reference evidence="3" key="1">
    <citation type="submission" date="2016-10" db="EMBL/GenBank/DDBJ databases">
        <authorList>
            <person name="Varghese N."/>
            <person name="Submissions S."/>
        </authorList>
    </citation>
    <scope>NUCLEOTIDE SEQUENCE [LARGE SCALE GENOMIC DNA]</scope>
    <source>
        <strain evidence="3">DSM 24450</strain>
    </source>
</reference>
<feature type="chain" id="PRO_5011699814" description="Curlin associated repeat-containing protein" evidence="1">
    <location>
        <begin position="23"/>
        <end position="147"/>
    </location>
</feature>
<proteinExistence type="predicted"/>
<dbReference type="RefSeq" id="WP_090224917.1">
    <property type="nucleotide sequence ID" value="NZ_FOZP01000004.1"/>
</dbReference>